<comment type="caution">
    <text evidence="5">The sequence shown here is derived from an EMBL/GenBank/DDBJ whole genome shotgun (WGS) entry which is preliminary data.</text>
</comment>
<feature type="compositionally biased region" description="Basic and acidic residues" evidence="2">
    <location>
        <begin position="376"/>
        <end position="385"/>
    </location>
</feature>
<dbReference type="InterPro" id="IPR012854">
    <property type="entry name" value="Cu_amine_oxidase-like_N"/>
</dbReference>
<reference evidence="5 6" key="1">
    <citation type="submission" date="2019-07" db="EMBL/GenBank/DDBJ databases">
        <authorList>
            <person name="Kim J."/>
        </authorList>
    </citation>
    <scope>NUCLEOTIDE SEQUENCE [LARGE SCALE GENOMIC DNA]</scope>
    <source>
        <strain evidence="5 6">G13</strain>
    </source>
</reference>
<dbReference type="PANTHER" id="PTHR23084">
    <property type="entry name" value="PHOSPHATIDYLINOSITOL-4-PHOSPHATE 5-KINASE RELATED"/>
    <property type="match status" value="1"/>
</dbReference>
<dbReference type="SUPFAM" id="SSF55383">
    <property type="entry name" value="Copper amine oxidase, domain N"/>
    <property type="match status" value="1"/>
</dbReference>
<dbReference type="PANTHER" id="PTHR23084:SF263">
    <property type="entry name" value="MORN REPEAT-CONTAINING PROTEIN 1"/>
    <property type="match status" value="1"/>
</dbReference>
<dbReference type="SUPFAM" id="SSF82185">
    <property type="entry name" value="Histone H3 K4-specific methyltransferase SET7/9 N-terminal domain"/>
    <property type="match status" value="4"/>
</dbReference>
<dbReference type="InterPro" id="IPR003409">
    <property type="entry name" value="MORN"/>
</dbReference>
<dbReference type="SMART" id="SM00698">
    <property type="entry name" value="MORN"/>
    <property type="match status" value="6"/>
</dbReference>
<organism evidence="5 6">
    <name type="scientific">Cohnella terricola</name>
    <dbReference type="NCBI Taxonomy" id="1289167"/>
    <lineage>
        <taxon>Bacteria</taxon>
        <taxon>Bacillati</taxon>
        <taxon>Bacillota</taxon>
        <taxon>Bacilli</taxon>
        <taxon>Bacillales</taxon>
        <taxon>Paenibacillaceae</taxon>
        <taxon>Cohnella</taxon>
    </lineage>
</organism>
<evidence type="ECO:0000256" key="1">
    <source>
        <dbReference type="ARBA" id="ARBA00022737"/>
    </source>
</evidence>
<dbReference type="Pfam" id="PF07833">
    <property type="entry name" value="Cu_amine_oxidN1"/>
    <property type="match status" value="1"/>
</dbReference>
<name>A0A559JBY1_9BACL</name>
<evidence type="ECO:0000256" key="3">
    <source>
        <dbReference type="SAM" id="SignalP"/>
    </source>
</evidence>
<protein>
    <recommendedName>
        <fullName evidence="4">Copper amine oxidase-like N-terminal domain-containing protein</fullName>
    </recommendedName>
</protein>
<keyword evidence="1" id="KW-0677">Repeat</keyword>
<dbReference type="OrthoDB" id="38457at2"/>
<dbReference type="Pfam" id="PF02493">
    <property type="entry name" value="MORN"/>
    <property type="match status" value="7"/>
</dbReference>
<feature type="domain" description="Copper amine oxidase-like N-terminal" evidence="4">
    <location>
        <begin position="31"/>
        <end position="129"/>
    </location>
</feature>
<dbReference type="EMBL" id="VNJJ01000012">
    <property type="protein sequence ID" value="TVX97379.1"/>
    <property type="molecule type" value="Genomic_DNA"/>
</dbReference>
<dbReference type="AlphaFoldDB" id="A0A559JBY1"/>
<proteinExistence type="predicted"/>
<feature type="signal peptide" evidence="3">
    <location>
        <begin position="1"/>
        <end position="22"/>
    </location>
</feature>
<dbReference type="Gene3D" id="3.30.457.10">
    <property type="entry name" value="Copper amine oxidase-like, N-terminal domain"/>
    <property type="match status" value="1"/>
</dbReference>
<feature type="compositionally biased region" description="Low complexity" evidence="2">
    <location>
        <begin position="348"/>
        <end position="375"/>
    </location>
</feature>
<accession>A0A559JBY1</accession>
<keyword evidence="6" id="KW-1185">Reference proteome</keyword>
<gene>
    <name evidence="5" type="ORF">FPZ45_18780</name>
</gene>
<evidence type="ECO:0000256" key="2">
    <source>
        <dbReference type="SAM" id="MobiDB-lite"/>
    </source>
</evidence>
<keyword evidence="3" id="KW-0732">Signal</keyword>
<sequence>MRKLISLVIVMICFCIPLTVNAADKPIQVEIDGKKIQFDVDPIITQGTTLIQFRPIFEELGLSIGWDQKTKTVTGIKDGLTIKLTIGDKVAYVNDKKQNLTVAPSTIQGNTFVPLRFVGEATGRSVTHKDNVIAISDSSIYTKSSPNYIGELKDGKADGQGKIINSNNKLIYEGEFKNGKKEGKGIWYRLDDKYEGTFKDNWPNGQFVINYYVPEYKNGDSFLSKSVYPIRYEGGLKELKFDGKGTTFYDDGHKVVANYNNGLLDGERISYNSEGQITHDSYYVNGKLSGVSRSYNDGVLSIQTEYVDDKETGIYTQYDKDGSIALQVEKKDGVVVRDIVTPTSKYKNNTSTPSTSTASTSTPSTSIPNTSTPSTHDQEKNGYDKEYYSNGKLRYEGYWYRNKYDGTGKFYDNNGNLIYSGNFRNGMPDGTGTTYHANGNILYEGYMYRGLNGNDLIIYGTGKYYNQDGSLFYEGEMNNSKFNGKGKIYEGKNELYQEGNFIDSKLYGQGKQYMNGQLYYEGNFKDGKFDGYGKMYSNGSVYRVGKFKDGEYVGT</sequence>
<dbReference type="Proteomes" id="UP000316330">
    <property type="component" value="Unassembled WGS sequence"/>
</dbReference>
<dbReference type="Gene3D" id="2.20.110.10">
    <property type="entry name" value="Histone H3 K4-specific methyltransferase SET7/9 N-terminal domain"/>
    <property type="match status" value="4"/>
</dbReference>
<dbReference type="InterPro" id="IPR036582">
    <property type="entry name" value="Mao_N_sf"/>
</dbReference>
<evidence type="ECO:0000313" key="5">
    <source>
        <dbReference type="EMBL" id="TVX97379.1"/>
    </source>
</evidence>
<feature type="region of interest" description="Disordered" evidence="2">
    <location>
        <begin position="344"/>
        <end position="385"/>
    </location>
</feature>
<evidence type="ECO:0000313" key="6">
    <source>
        <dbReference type="Proteomes" id="UP000316330"/>
    </source>
</evidence>
<feature type="chain" id="PRO_5022095194" description="Copper amine oxidase-like N-terminal domain-containing protein" evidence="3">
    <location>
        <begin position="23"/>
        <end position="555"/>
    </location>
</feature>
<evidence type="ECO:0000259" key="4">
    <source>
        <dbReference type="Pfam" id="PF07833"/>
    </source>
</evidence>
<dbReference type="RefSeq" id="WP_144705309.1">
    <property type="nucleotide sequence ID" value="NZ_VNJJ01000012.1"/>
</dbReference>